<dbReference type="RefSeq" id="WP_113985429.1">
    <property type="nucleotide sequence ID" value="NZ_QMEY01000025.1"/>
</dbReference>
<evidence type="ECO:0000313" key="2">
    <source>
        <dbReference type="Proteomes" id="UP000253303"/>
    </source>
</evidence>
<dbReference type="AlphaFoldDB" id="A0A366LP24"/>
<organism evidence="1 2">
    <name type="scientific">Spongiactinospora rosea</name>
    <dbReference type="NCBI Taxonomy" id="2248750"/>
    <lineage>
        <taxon>Bacteria</taxon>
        <taxon>Bacillati</taxon>
        <taxon>Actinomycetota</taxon>
        <taxon>Actinomycetes</taxon>
        <taxon>Streptosporangiales</taxon>
        <taxon>Streptosporangiaceae</taxon>
        <taxon>Spongiactinospora</taxon>
    </lineage>
</organism>
<keyword evidence="2" id="KW-1185">Reference proteome</keyword>
<proteinExistence type="predicted"/>
<comment type="caution">
    <text evidence="1">The sequence shown here is derived from an EMBL/GenBank/DDBJ whole genome shotgun (WGS) entry which is preliminary data.</text>
</comment>
<evidence type="ECO:0000313" key="1">
    <source>
        <dbReference type="EMBL" id="RBQ15149.1"/>
    </source>
</evidence>
<gene>
    <name evidence="1" type="ORF">DP939_36685</name>
</gene>
<reference evidence="1 2" key="1">
    <citation type="submission" date="2018-06" db="EMBL/GenBank/DDBJ databases">
        <title>Sphaerisporangium craniellae sp. nov., isolated from a marine sponge in the South China Sea.</title>
        <authorList>
            <person name="Li L."/>
        </authorList>
    </citation>
    <scope>NUCLEOTIDE SEQUENCE [LARGE SCALE GENOMIC DNA]</scope>
    <source>
        <strain evidence="1 2">LHW63015</strain>
    </source>
</reference>
<dbReference type="OrthoDB" id="3522542at2"/>
<evidence type="ECO:0008006" key="3">
    <source>
        <dbReference type="Google" id="ProtNLM"/>
    </source>
</evidence>
<protein>
    <recommendedName>
        <fullName evidence="3">Core-binding (CB) domain-containing protein</fullName>
    </recommendedName>
</protein>
<sequence length="187" mass="21456">MIRLLTFTGVATLLERTEEQWRTLTPKGNPSRRDAVHLILFGRRKLDTLVEGTGWDNEFPRDVWRLRNLGPSVANAVLRFDRIPQPWLREVAKRRLRWRLSTGSSKTTCLLHVRALTHFAAFLTDHAPDVDRLADIDRAVLERYLAHPHLMTTSGPYQASFICALNTFFTGIRRHGWDTSLPTGTKA</sequence>
<accession>A0A366LP24</accession>
<name>A0A366LP24_9ACTN</name>
<dbReference type="Proteomes" id="UP000253303">
    <property type="component" value="Unassembled WGS sequence"/>
</dbReference>
<dbReference type="EMBL" id="QMEY01000025">
    <property type="protein sequence ID" value="RBQ15149.1"/>
    <property type="molecule type" value="Genomic_DNA"/>
</dbReference>